<dbReference type="Proteomes" id="UP000019267">
    <property type="component" value="Chromosome"/>
</dbReference>
<dbReference type="GO" id="GO:0005886">
    <property type="term" value="C:plasma membrane"/>
    <property type="evidence" value="ECO:0007669"/>
    <property type="project" value="UniProtKB-SubCell"/>
</dbReference>
<evidence type="ECO:0000256" key="2">
    <source>
        <dbReference type="ARBA" id="ARBA00022448"/>
    </source>
</evidence>
<evidence type="ECO:0000256" key="1">
    <source>
        <dbReference type="ARBA" id="ARBA00004651"/>
    </source>
</evidence>
<evidence type="ECO:0000256" key="3">
    <source>
        <dbReference type="ARBA" id="ARBA00022475"/>
    </source>
</evidence>
<feature type="transmembrane region" description="Helical" evidence="7">
    <location>
        <begin position="102"/>
        <end position="119"/>
    </location>
</feature>
<dbReference type="InterPro" id="IPR000515">
    <property type="entry name" value="MetI-like"/>
</dbReference>
<dbReference type="PATRIC" id="fig|1276246.3.peg.558"/>
<dbReference type="PANTHER" id="PTHR43744:SF12">
    <property type="entry name" value="ABC TRANSPORTER PERMEASE PROTEIN MG189-RELATED"/>
    <property type="match status" value="1"/>
</dbReference>
<evidence type="ECO:0000256" key="6">
    <source>
        <dbReference type="ARBA" id="ARBA00023136"/>
    </source>
</evidence>
<dbReference type="SUPFAM" id="SSF161098">
    <property type="entry name" value="MetI-like"/>
    <property type="match status" value="1"/>
</dbReference>
<dbReference type="HOGENOM" id="CLU_016047_1_1_14"/>
<keyword evidence="4 7" id="KW-0812">Transmembrane</keyword>
<dbReference type="Pfam" id="PF00528">
    <property type="entry name" value="BPD_transp_1"/>
    <property type="match status" value="1"/>
</dbReference>
<dbReference type="EMBL" id="CP006681">
    <property type="protein sequence ID" value="AHI52901.1"/>
    <property type="molecule type" value="Genomic_DNA"/>
</dbReference>
<evidence type="ECO:0000256" key="5">
    <source>
        <dbReference type="ARBA" id="ARBA00022989"/>
    </source>
</evidence>
<keyword evidence="5 7" id="KW-1133">Transmembrane helix</keyword>
<dbReference type="PROSITE" id="PS50928">
    <property type="entry name" value="ABC_TM1"/>
    <property type="match status" value="1"/>
</dbReference>
<dbReference type="GO" id="GO:0055085">
    <property type="term" value="P:transmembrane transport"/>
    <property type="evidence" value="ECO:0007669"/>
    <property type="project" value="InterPro"/>
</dbReference>
<dbReference type="PANTHER" id="PTHR43744">
    <property type="entry name" value="ABC TRANSPORTER PERMEASE PROTEIN MG189-RELATED-RELATED"/>
    <property type="match status" value="1"/>
</dbReference>
<comment type="subcellular location">
    <subcellularLocation>
        <location evidence="1 7">Cell membrane</location>
        <topology evidence="1 7">Multi-pass membrane protein</topology>
    </subcellularLocation>
</comment>
<dbReference type="KEGG" id="scq:SCULI_v1c05600"/>
<evidence type="ECO:0000313" key="10">
    <source>
        <dbReference type="Proteomes" id="UP000019267"/>
    </source>
</evidence>
<dbReference type="AlphaFoldDB" id="W6A7E0"/>
<feature type="transmembrane region" description="Helical" evidence="7">
    <location>
        <begin position="231"/>
        <end position="255"/>
    </location>
</feature>
<dbReference type="InterPro" id="IPR035906">
    <property type="entry name" value="MetI-like_sf"/>
</dbReference>
<evidence type="ECO:0000256" key="7">
    <source>
        <dbReference type="RuleBase" id="RU363032"/>
    </source>
</evidence>
<evidence type="ECO:0000313" key="9">
    <source>
        <dbReference type="EMBL" id="AHI52901.1"/>
    </source>
</evidence>
<feature type="transmembrane region" description="Helical" evidence="7">
    <location>
        <begin position="417"/>
        <end position="439"/>
    </location>
</feature>
<dbReference type="CDD" id="cd06261">
    <property type="entry name" value="TM_PBP2"/>
    <property type="match status" value="1"/>
</dbReference>
<protein>
    <submittedName>
        <fullName evidence="9">sn-glycerol-3-phosphate ABC transporter permease</fullName>
    </submittedName>
</protein>
<gene>
    <name evidence="9" type="primary">ugpE</name>
    <name evidence="9" type="ORF">SCULI_v1c05600</name>
</gene>
<evidence type="ECO:0000256" key="4">
    <source>
        <dbReference type="ARBA" id="ARBA00022692"/>
    </source>
</evidence>
<dbReference type="eggNOG" id="COG0395">
    <property type="taxonomic scope" value="Bacteria"/>
</dbReference>
<dbReference type="OrthoDB" id="9787837at2"/>
<keyword evidence="10" id="KW-1185">Reference proteome</keyword>
<keyword evidence="6 7" id="KW-0472">Membrane</keyword>
<reference evidence="9 10" key="1">
    <citation type="journal article" date="2014" name="Genome Biol. Evol.">
        <title>Molecular evolution of the substrate utilization strategies and putative virulence factors in mosquito-associated Spiroplasma species.</title>
        <authorList>
            <person name="Chang T.H."/>
            <person name="Lo W.S."/>
            <person name="Ku C."/>
            <person name="Chen L.L."/>
            <person name="Kuo C.H."/>
        </authorList>
    </citation>
    <scope>NUCLEOTIDE SEQUENCE [LARGE SCALE GENOMIC DNA]</scope>
    <source>
        <strain evidence="9">AES-1</strain>
    </source>
</reference>
<keyword evidence="3" id="KW-1003">Cell membrane</keyword>
<feature type="transmembrane region" description="Helical" evidence="7">
    <location>
        <begin position="267"/>
        <end position="288"/>
    </location>
</feature>
<comment type="similarity">
    <text evidence="7">Belongs to the binding-protein-dependent transport system permease family.</text>
</comment>
<evidence type="ECO:0000259" key="8">
    <source>
        <dbReference type="PROSITE" id="PS50928"/>
    </source>
</evidence>
<feature type="transmembrane region" description="Helical" evidence="7">
    <location>
        <begin position="300"/>
        <end position="321"/>
    </location>
</feature>
<feature type="transmembrane region" description="Helical" evidence="7">
    <location>
        <begin position="161"/>
        <end position="182"/>
    </location>
</feature>
<feature type="domain" description="ABC transmembrane type-1" evidence="8">
    <location>
        <begin position="232"/>
        <end position="434"/>
    </location>
</feature>
<sequence>MNKIKSNSNFAKLHSQYLQQQESLKDDKLALTNVKAEFENNVIKLNDSNDFYTFKEINHARKIKVKNIKSQIKASKDIEQKYLLSNQIFNLNDQAINFTNKIIFNSYILFFISIYFWFIKKGNKKYLNFVNYKYNRKLNKQILFTSTMAGEKFVQKFFNKLWQGTFLFVMAIIIIFPFYWMLITSLRGSDEFDPMNPMSFFPKTWSFEAYRKLFEYINDDSSKFKITLIRFFINSIIISLITTILQLTVSVIAGFGLANWKTKPQGIILIIMLSTVMIPGEALLIGQYIFMVQLGWKNTILALVVPFISNVFTIYLMSSAFSQVGGSVKHAAKVDGLSTWKYFWKVALPSIKSTIVTSFVISLISSWNAVLWPTMVLSNGSDWVTLPMLLWDLMKASGGEPGTILEDFARDPQNLKMAGAILSILPMLIMFLFCNKLIIRGISRDKGDKG</sequence>
<organism evidence="9 10">
    <name type="scientific">Spiroplasma culicicola AES-1</name>
    <dbReference type="NCBI Taxonomy" id="1276246"/>
    <lineage>
        <taxon>Bacteria</taxon>
        <taxon>Bacillati</taxon>
        <taxon>Mycoplasmatota</taxon>
        <taxon>Mollicutes</taxon>
        <taxon>Entomoplasmatales</taxon>
        <taxon>Spiroplasmataceae</taxon>
        <taxon>Spiroplasma</taxon>
    </lineage>
</organism>
<dbReference type="Gene3D" id="1.10.3720.10">
    <property type="entry name" value="MetI-like"/>
    <property type="match status" value="1"/>
</dbReference>
<accession>W6A7E0</accession>
<name>W6A7E0_9MOLU</name>
<dbReference type="RefSeq" id="WP_025363137.1">
    <property type="nucleotide sequence ID" value="NZ_CP006681.1"/>
</dbReference>
<proteinExistence type="inferred from homology"/>
<dbReference type="STRING" id="1276246.SCULI_v1c05600"/>
<keyword evidence="2 7" id="KW-0813">Transport</keyword>